<evidence type="ECO:0000313" key="3">
    <source>
        <dbReference type="EMBL" id="CAD8790397.1"/>
    </source>
</evidence>
<feature type="region of interest" description="Disordered" evidence="1">
    <location>
        <begin position="83"/>
        <end position="118"/>
    </location>
</feature>
<dbReference type="PANTHER" id="PTHR22753:SF14">
    <property type="entry name" value="MONOACYLGLYCEROL_DIACYLGLYCEROL O-ACYLTRANSFERASE"/>
    <property type="match status" value="1"/>
</dbReference>
<dbReference type="PANTHER" id="PTHR22753">
    <property type="entry name" value="TRANSMEMBRANE PROTEIN 68"/>
    <property type="match status" value="1"/>
</dbReference>
<sequence length="799" mass="85251">MQRSQRSMGLGGVGAIALRLILPLLVFAHSISAFVTGGVGRPGLFSRTLAPVSRQGHPVRSPVAKRFAWRDDGGLKAAVAVPSQEEDEAGKVDGEGLRDTGAARAASPQGSLGDDGSLNPASFDESLLGKCKIVFPEHMPVQPSAPGGATKPLLLYVPGFDGSHMFAEPQFADLTRHFELRALLIPGDDRSTAEDLVGAIGAFLESWHRESLKCRDKPILLGESCGGMLSLAVGIRNPKGLNSIVLVNPATSYRDTAWPTVGRLLALVPDVAPLGSRRLPELLGALKGPLEQRGLLPDRSLGELAFAGTAAPLMGLRMFDERQIRKYGGMALESALGVARDVPRGNAPQRAEDLAKEAVGALEYLFSIMPPATVAHRLKVLEDGSKMIEGNLGKAEVPCLVIAGEDDGVLPSKAESERLKKALPRCATKVVEGGHLLLDGGINVTEIVLKSPLVSPPSTRKNLVEDWTPPSPEEVRNASDSISILRRMTSPVFLSTDANTGVVELGLRKLNAQLPSTGPVLFVGNHQLMAMDLGVLLDGVYAETGTILRGLAHPMLFEAEDGGVPGAMGGGMSGNMYEKFGAVPVSGRNFAKLLQRGDPVLLFPGGLGEALHRKDEYYTLKWPEKTDFVRLAARYNATIVPFGGVGASDAATVLLDPDEVKEFGESPIVKLLGAAWPFARVATEPEDAAAGRSSESSSSDRLAFKDLPIVVPKPPWEVSRTYFMFGSPIRTQGINVKDAEECAGVYTKVQGEVNGILSYLLDNRENDPYKELSARLLYETQNARSAPTFSPPPLAKDQE</sequence>
<evidence type="ECO:0000259" key="2">
    <source>
        <dbReference type="Pfam" id="PF00561"/>
    </source>
</evidence>
<evidence type="ECO:0000256" key="1">
    <source>
        <dbReference type="SAM" id="MobiDB-lite"/>
    </source>
</evidence>
<dbReference type="Gene3D" id="3.40.50.1820">
    <property type="entry name" value="alpha/beta hydrolase"/>
    <property type="match status" value="1"/>
</dbReference>
<proteinExistence type="predicted"/>
<name>A0A7S0VIS5_9CRYP</name>
<dbReference type="InterPro" id="IPR029058">
    <property type="entry name" value="AB_hydrolase_fold"/>
</dbReference>
<dbReference type="GO" id="GO:0016020">
    <property type="term" value="C:membrane"/>
    <property type="evidence" value="ECO:0007669"/>
    <property type="project" value="TreeGrafter"/>
</dbReference>
<dbReference type="InterPro" id="IPR000073">
    <property type="entry name" value="AB_hydrolase_1"/>
</dbReference>
<dbReference type="AlphaFoldDB" id="A0A7S0VIS5"/>
<feature type="compositionally biased region" description="Basic and acidic residues" evidence="1">
    <location>
        <begin position="89"/>
        <end position="98"/>
    </location>
</feature>
<gene>
    <name evidence="3" type="ORF">HTEP1355_LOCUS6134</name>
</gene>
<organism evidence="3">
    <name type="scientific">Hemiselmis tepida</name>
    <dbReference type="NCBI Taxonomy" id="464990"/>
    <lineage>
        <taxon>Eukaryota</taxon>
        <taxon>Cryptophyceae</taxon>
        <taxon>Cryptomonadales</taxon>
        <taxon>Hemiselmidaceae</taxon>
        <taxon>Hemiselmis</taxon>
    </lineage>
</organism>
<dbReference type="SUPFAM" id="SSF53474">
    <property type="entry name" value="alpha/beta-Hydrolases"/>
    <property type="match status" value="1"/>
</dbReference>
<dbReference type="Pfam" id="PF00561">
    <property type="entry name" value="Abhydrolase_1"/>
    <property type="match status" value="1"/>
</dbReference>
<feature type="domain" description="AB hydrolase-1" evidence="2">
    <location>
        <begin position="152"/>
        <end position="438"/>
    </location>
</feature>
<dbReference type="EMBL" id="HBFN01010539">
    <property type="protein sequence ID" value="CAD8790397.1"/>
    <property type="molecule type" value="Transcribed_RNA"/>
</dbReference>
<protein>
    <recommendedName>
        <fullName evidence="2">AB hydrolase-1 domain-containing protein</fullName>
    </recommendedName>
</protein>
<reference evidence="3" key="1">
    <citation type="submission" date="2021-01" db="EMBL/GenBank/DDBJ databases">
        <authorList>
            <person name="Corre E."/>
            <person name="Pelletier E."/>
            <person name="Niang G."/>
            <person name="Scheremetjew M."/>
            <person name="Finn R."/>
            <person name="Kale V."/>
            <person name="Holt S."/>
            <person name="Cochrane G."/>
            <person name="Meng A."/>
            <person name="Brown T."/>
            <person name="Cohen L."/>
        </authorList>
    </citation>
    <scope>NUCLEOTIDE SEQUENCE</scope>
    <source>
        <strain evidence="3">CCMP443</strain>
    </source>
</reference>
<accession>A0A7S0VIS5</accession>